<keyword evidence="7 10" id="KW-0406">Ion transport</keyword>
<dbReference type="EMBL" id="JAJEKE010000001">
    <property type="protein sequence ID" value="MCQ1528233.1"/>
    <property type="molecule type" value="Genomic_DNA"/>
</dbReference>
<comment type="caution">
    <text evidence="11">The sequence shown here is derived from an EMBL/GenBank/DDBJ whole genome shotgun (WGS) entry which is preliminary data.</text>
</comment>
<dbReference type="SUPFAM" id="SSF81330">
    <property type="entry name" value="Gated mechanosensitive channel"/>
    <property type="match status" value="1"/>
</dbReference>
<dbReference type="PANTHER" id="PTHR30266:SF2">
    <property type="entry name" value="LARGE-CONDUCTANCE MECHANOSENSITIVE CHANNEL"/>
    <property type="match status" value="1"/>
</dbReference>
<evidence type="ECO:0000256" key="2">
    <source>
        <dbReference type="ARBA" id="ARBA00007254"/>
    </source>
</evidence>
<dbReference type="NCBIfam" id="TIGR00220">
    <property type="entry name" value="mscL"/>
    <property type="match status" value="1"/>
</dbReference>
<dbReference type="PANTHER" id="PTHR30266">
    <property type="entry name" value="MECHANOSENSITIVE CHANNEL MSCL"/>
    <property type="match status" value="1"/>
</dbReference>
<comment type="subcellular location">
    <subcellularLocation>
        <location evidence="1 10">Cell membrane</location>
        <topology evidence="1 10">Multi-pass membrane protein</topology>
    </subcellularLocation>
</comment>
<evidence type="ECO:0000256" key="1">
    <source>
        <dbReference type="ARBA" id="ARBA00004651"/>
    </source>
</evidence>
<dbReference type="InterPro" id="IPR037673">
    <property type="entry name" value="MSC/AndL"/>
</dbReference>
<keyword evidence="9 10" id="KW-0407">Ion channel</keyword>
<reference evidence="11 12" key="1">
    <citation type="submission" date="2021-10" db="EMBL/GenBank/DDBJ databases">
        <title>Lutispora strain m25 sp. nov., a thermophilic, non-spore-forming bacterium isolated from a lab-scale methanogenic bioreactor digesting anaerobic sludge.</title>
        <authorList>
            <person name="El Houari A."/>
            <person name="Mcdonald J."/>
        </authorList>
    </citation>
    <scope>NUCLEOTIDE SEQUENCE [LARGE SCALE GENOMIC DNA]</scope>
    <source>
        <strain evidence="12">m25</strain>
    </source>
</reference>
<keyword evidence="12" id="KW-1185">Reference proteome</keyword>
<gene>
    <name evidence="10 11" type="primary">mscL</name>
    <name evidence="11" type="ORF">LJD61_01540</name>
</gene>
<evidence type="ECO:0000256" key="3">
    <source>
        <dbReference type="ARBA" id="ARBA00022448"/>
    </source>
</evidence>
<evidence type="ECO:0000313" key="11">
    <source>
        <dbReference type="EMBL" id="MCQ1528233.1"/>
    </source>
</evidence>
<sequence>MLQEFKKFALKGNVLDLAIGVIIGGAFGKIVTSLVNDVLMPIIGLLLGGVDFSGLEISIGDAAIKYGAFIQSIVDFLIITFSIFLFIKAVTRFKKKEEEKPSAPPAEEVLLTEIRDILRDHR</sequence>
<dbReference type="Gene3D" id="1.10.1200.120">
    <property type="entry name" value="Large-conductance mechanosensitive channel, MscL, domain 1"/>
    <property type="match status" value="1"/>
</dbReference>
<keyword evidence="8 10" id="KW-0472">Membrane</keyword>
<accession>A0ABT1NAG1</accession>
<dbReference type="NCBIfam" id="NF010560">
    <property type="entry name" value="PRK13955.1"/>
    <property type="match status" value="1"/>
</dbReference>
<feature type="transmembrane region" description="Helical" evidence="10">
    <location>
        <begin position="12"/>
        <end position="31"/>
    </location>
</feature>
<name>A0ABT1NAG1_9FIRM</name>
<proteinExistence type="inferred from homology"/>
<evidence type="ECO:0000256" key="7">
    <source>
        <dbReference type="ARBA" id="ARBA00023065"/>
    </source>
</evidence>
<dbReference type="NCBIfam" id="NF001843">
    <property type="entry name" value="PRK00567.1-4"/>
    <property type="match status" value="1"/>
</dbReference>
<comment type="subunit">
    <text evidence="10">Homopentamer.</text>
</comment>
<dbReference type="PRINTS" id="PR01264">
    <property type="entry name" value="MECHCHANNEL"/>
</dbReference>
<evidence type="ECO:0000313" key="12">
    <source>
        <dbReference type="Proteomes" id="UP001651880"/>
    </source>
</evidence>
<comment type="similarity">
    <text evidence="2 10">Belongs to the MscL family.</text>
</comment>
<feature type="transmembrane region" description="Helical" evidence="10">
    <location>
        <begin position="66"/>
        <end position="87"/>
    </location>
</feature>
<keyword evidence="6 10" id="KW-1133">Transmembrane helix</keyword>
<evidence type="ECO:0000256" key="8">
    <source>
        <dbReference type="ARBA" id="ARBA00023136"/>
    </source>
</evidence>
<evidence type="ECO:0000256" key="5">
    <source>
        <dbReference type="ARBA" id="ARBA00022692"/>
    </source>
</evidence>
<organism evidence="11 12">
    <name type="scientific">Lutispora saccharofermentans</name>
    <dbReference type="NCBI Taxonomy" id="3024236"/>
    <lineage>
        <taxon>Bacteria</taxon>
        <taxon>Bacillati</taxon>
        <taxon>Bacillota</taxon>
        <taxon>Clostridia</taxon>
        <taxon>Lutisporales</taxon>
        <taxon>Lutisporaceae</taxon>
        <taxon>Lutispora</taxon>
    </lineage>
</organism>
<evidence type="ECO:0000256" key="10">
    <source>
        <dbReference type="HAMAP-Rule" id="MF_00115"/>
    </source>
</evidence>
<evidence type="ECO:0000256" key="4">
    <source>
        <dbReference type="ARBA" id="ARBA00022475"/>
    </source>
</evidence>
<keyword evidence="3 10" id="KW-0813">Transport</keyword>
<evidence type="ECO:0000256" key="6">
    <source>
        <dbReference type="ARBA" id="ARBA00022989"/>
    </source>
</evidence>
<dbReference type="InterPro" id="IPR001185">
    <property type="entry name" value="MS_channel"/>
</dbReference>
<dbReference type="Pfam" id="PF01741">
    <property type="entry name" value="MscL"/>
    <property type="match status" value="1"/>
</dbReference>
<dbReference type="HAMAP" id="MF_00115">
    <property type="entry name" value="MscL"/>
    <property type="match status" value="1"/>
</dbReference>
<protein>
    <recommendedName>
        <fullName evidence="10">Large-conductance mechanosensitive channel</fullName>
    </recommendedName>
</protein>
<dbReference type="PROSITE" id="PS01327">
    <property type="entry name" value="MSCL"/>
    <property type="match status" value="1"/>
</dbReference>
<dbReference type="InterPro" id="IPR019823">
    <property type="entry name" value="Mechanosensitive_channel_CS"/>
</dbReference>
<dbReference type="Proteomes" id="UP001651880">
    <property type="component" value="Unassembled WGS sequence"/>
</dbReference>
<keyword evidence="4 10" id="KW-1003">Cell membrane</keyword>
<dbReference type="RefSeq" id="WP_255225725.1">
    <property type="nucleotide sequence ID" value="NZ_JAJEKE010000001.1"/>
</dbReference>
<comment type="function">
    <text evidence="10">Channel that opens in response to stretch forces in the membrane lipid bilayer. May participate in the regulation of osmotic pressure changes within the cell.</text>
</comment>
<keyword evidence="5 10" id="KW-0812">Transmembrane</keyword>
<evidence type="ECO:0000256" key="9">
    <source>
        <dbReference type="ARBA" id="ARBA00023303"/>
    </source>
</evidence>
<dbReference type="InterPro" id="IPR036019">
    <property type="entry name" value="MscL_channel"/>
</dbReference>